<evidence type="ECO:0000313" key="2">
    <source>
        <dbReference type="Proteomes" id="UP001432202"/>
    </source>
</evidence>
<dbReference type="Pfam" id="PF06626">
    <property type="entry name" value="DUF1152"/>
    <property type="match status" value="1"/>
</dbReference>
<gene>
    <name evidence="1" type="ORF">V6M85_04660</name>
</gene>
<keyword evidence="2" id="KW-1185">Reference proteome</keyword>
<evidence type="ECO:0000313" key="1">
    <source>
        <dbReference type="EMBL" id="WWQ61374.1"/>
    </source>
</evidence>
<dbReference type="EMBL" id="CP146016">
    <property type="protein sequence ID" value="WWQ61374.1"/>
    <property type="molecule type" value="Genomic_DNA"/>
</dbReference>
<accession>A0AAX4L357</accession>
<reference evidence="1 2" key="1">
    <citation type="submission" date="2024-02" db="EMBL/GenBank/DDBJ databases">
        <title>STSV induces naive adaptation in Sulfolobus.</title>
        <authorList>
            <person name="Xiang X."/>
            <person name="Song M."/>
        </authorList>
    </citation>
    <scope>NUCLEOTIDE SEQUENCE [LARGE SCALE GENOMIC DNA]</scope>
    <source>
        <strain evidence="1 2">RT2</strain>
    </source>
</reference>
<proteinExistence type="predicted"/>
<sequence length="335" mass="37146">MKAFIFGIGGGGDVVSALIAYNYMKKLGYEVLLGAVVWERYVEDPLPGPICYNDLRNAVPINDSIYEVKIDTYAVRANKRIIPQLVRVISSLNFIKAYGICINYGVKGLYSSLKDFINKEQIDVVIGVDAGGDVLAKGCEDTLGSPLIDFISLASLVKLEEEGYRVTLGVIGSGSDGELPHDYFLRRISEIASLNGLLDIKGYDKETANLVERVLSNVNTEASRIPFEAFRGLYGEVNIRNGTRRVFVSPISAVMFFLDPIKVVETSLLYELVKDSSSIDDANRNLNEVGIYTEYDFENDLYRKFGLNAPYVSADEINRIKTEGKKRLGGIKIKC</sequence>
<dbReference type="AlphaFoldDB" id="A0AAX4L357"/>
<name>A0AAX4L357_9CREN</name>
<dbReference type="RefSeq" id="WP_338603610.1">
    <property type="nucleotide sequence ID" value="NZ_CP146016.1"/>
</dbReference>
<dbReference type="PIRSF" id="PIRSF029122">
    <property type="entry name" value="DUF1152"/>
    <property type="match status" value="1"/>
</dbReference>
<dbReference type="InterPro" id="IPR010581">
    <property type="entry name" value="DUF1152"/>
</dbReference>
<organism evidence="1 2">
    <name type="scientific">Sulfolobus tengchongensis</name>
    <dbReference type="NCBI Taxonomy" id="207809"/>
    <lineage>
        <taxon>Archaea</taxon>
        <taxon>Thermoproteota</taxon>
        <taxon>Thermoprotei</taxon>
        <taxon>Sulfolobales</taxon>
        <taxon>Sulfolobaceae</taxon>
        <taxon>Sulfolobus</taxon>
    </lineage>
</organism>
<dbReference type="GeneID" id="89336034"/>
<protein>
    <submittedName>
        <fullName evidence="1">DUF1152 domain-containing protein</fullName>
    </submittedName>
</protein>
<dbReference type="Proteomes" id="UP001432202">
    <property type="component" value="Chromosome"/>
</dbReference>